<protein>
    <recommendedName>
        <fullName evidence="3">Integrase catalytic domain-containing protein</fullName>
    </recommendedName>
</protein>
<dbReference type="GO" id="GO:0003676">
    <property type="term" value="F:nucleic acid binding"/>
    <property type="evidence" value="ECO:0007669"/>
    <property type="project" value="InterPro"/>
</dbReference>
<dbReference type="Gene3D" id="3.30.420.10">
    <property type="entry name" value="Ribonuclease H-like superfamily/Ribonuclease H"/>
    <property type="match status" value="1"/>
</dbReference>
<dbReference type="InterPro" id="IPR012337">
    <property type="entry name" value="RNaseH-like_sf"/>
</dbReference>
<dbReference type="InterPro" id="IPR036397">
    <property type="entry name" value="RNaseH_sf"/>
</dbReference>
<keyword evidence="2" id="KW-1185">Reference proteome</keyword>
<accession>A0A0N1ITL2</accession>
<dbReference type="OrthoDB" id="422540at2759"/>
<dbReference type="EMBL" id="KQ435783">
    <property type="protein sequence ID" value="KOX74658.1"/>
    <property type="molecule type" value="Genomic_DNA"/>
</dbReference>
<dbReference type="AlphaFoldDB" id="A0A0N1ITL2"/>
<name>A0A0N1ITL2_9HYME</name>
<evidence type="ECO:0008006" key="3">
    <source>
        <dbReference type="Google" id="ProtNLM"/>
    </source>
</evidence>
<reference evidence="1 2" key="1">
    <citation type="submission" date="2015-07" db="EMBL/GenBank/DDBJ databases">
        <title>The genome of Melipona quadrifasciata.</title>
        <authorList>
            <person name="Pan H."/>
            <person name="Kapheim K."/>
        </authorList>
    </citation>
    <scope>NUCLEOTIDE SEQUENCE [LARGE SCALE GENOMIC DNA]</scope>
    <source>
        <strain evidence="1">0111107301</strain>
        <tissue evidence="1">Whole body</tissue>
    </source>
</reference>
<proteinExistence type="predicted"/>
<sequence>MIDRFSRWPEAVLLKDTNADTVVTGFYATWIARFGAPSTITTDRGTHIRTTAYHPASNGIIER</sequence>
<evidence type="ECO:0000313" key="1">
    <source>
        <dbReference type="EMBL" id="KOX74658.1"/>
    </source>
</evidence>
<dbReference type="SUPFAM" id="SSF53098">
    <property type="entry name" value="Ribonuclease H-like"/>
    <property type="match status" value="1"/>
</dbReference>
<dbReference type="Proteomes" id="UP000053105">
    <property type="component" value="Unassembled WGS sequence"/>
</dbReference>
<gene>
    <name evidence="1" type="ORF">WN51_13092</name>
</gene>
<evidence type="ECO:0000313" key="2">
    <source>
        <dbReference type="Proteomes" id="UP000053105"/>
    </source>
</evidence>
<dbReference type="STRING" id="166423.A0A0N1ITL2"/>
<organism evidence="1 2">
    <name type="scientific">Melipona quadrifasciata</name>
    <dbReference type="NCBI Taxonomy" id="166423"/>
    <lineage>
        <taxon>Eukaryota</taxon>
        <taxon>Metazoa</taxon>
        <taxon>Ecdysozoa</taxon>
        <taxon>Arthropoda</taxon>
        <taxon>Hexapoda</taxon>
        <taxon>Insecta</taxon>
        <taxon>Pterygota</taxon>
        <taxon>Neoptera</taxon>
        <taxon>Endopterygota</taxon>
        <taxon>Hymenoptera</taxon>
        <taxon>Apocrita</taxon>
        <taxon>Aculeata</taxon>
        <taxon>Apoidea</taxon>
        <taxon>Anthophila</taxon>
        <taxon>Apidae</taxon>
        <taxon>Melipona</taxon>
    </lineage>
</organism>